<sequence length="74" mass="8038">MNLITKIKNTSFKHIKAISILLILTIVLSITLLMTNGDASLLLIIGIMTTYASINVWIRLKKGSADNGHNAEAS</sequence>
<reference evidence="2 3" key="1">
    <citation type="submission" date="2022-03" db="EMBL/GenBank/DDBJ databases">
        <title>Genomic signatures underlying metal tolerance in selected Arctic bacterial isolates.</title>
        <authorList>
            <person name="Thomas F.A."/>
            <person name="Venkatachalam S."/>
            <person name="Krishnan K.P."/>
        </authorList>
    </citation>
    <scope>NUCLEOTIDE SEQUENCE [LARGE SCALE GENOMIC DNA]</scope>
    <source>
        <strain evidence="2 3">HM116</strain>
    </source>
</reference>
<dbReference type="RefSeq" id="WP_240719146.1">
    <property type="nucleotide sequence ID" value="NZ_JAKVTW010000013.1"/>
</dbReference>
<dbReference type="Proteomes" id="UP001320609">
    <property type="component" value="Unassembled WGS sequence"/>
</dbReference>
<comment type="caution">
    <text evidence="2">The sequence shown here is derived from an EMBL/GenBank/DDBJ whole genome shotgun (WGS) entry which is preliminary data.</text>
</comment>
<keyword evidence="3" id="KW-1185">Reference proteome</keyword>
<organism evidence="2 3">
    <name type="scientific">Vreelandella neptunia</name>
    <dbReference type="NCBI Taxonomy" id="115551"/>
    <lineage>
        <taxon>Bacteria</taxon>
        <taxon>Pseudomonadati</taxon>
        <taxon>Pseudomonadota</taxon>
        <taxon>Gammaproteobacteria</taxon>
        <taxon>Oceanospirillales</taxon>
        <taxon>Halomonadaceae</taxon>
        <taxon>Vreelandella</taxon>
    </lineage>
</organism>
<evidence type="ECO:0000256" key="1">
    <source>
        <dbReference type="SAM" id="Phobius"/>
    </source>
</evidence>
<keyword evidence="1" id="KW-0472">Membrane</keyword>
<feature type="transmembrane region" description="Helical" evidence="1">
    <location>
        <begin position="39"/>
        <end position="58"/>
    </location>
</feature>
<evidence type="ECO:0000313" key="2">
    <source>
        <dbReference type="EMBL" id="MCH4812852.1"/>
    </source>
</evidence>
<keyword evidence="1" id="KW-0812">Transmembrane</keyword>
<name>A0ABS9S9R3_9GAMM</name>
<feature type="transmembrane region" description="Helical" evidence="1">
    <location>
        <begin position="12"/>
        <end position="33"/>
    </location>
</feature>
<dbReference type="EMBL" id="JAKVTW010000013">
    <property type="protein sequence ID" value="MCH4812852.1"/>
    <property type="molecule type" value="Genomic_DNA"/>
</dbReference>
<proteinExistence type="predicted"/>
<evidence type="ECO:0000313" key="3">
    <source>
        <dbReference type="Proteomes" id="UP001320609"/>
    </source>
</evidence>
<protein>
    <submittedName>
        <fullName evidence="2">Uncharacterized protein</fullName>
    </submittedName>
</protein>
<keyword evidence="1" id="KW-1133">Transmembrane helix</keyword>
<accession>A0ABS9S9R3</accession>
<gene>
    <name evidence="2" type="ORF">MLE19_16070</name>
</gene>